<evidence type="ECO:0000256" key="2">
    <source>
        <dbReference type="ARBA" id="ARBA00011901"/>
    </source>
</evidence>
<protein>
    <recommendedName>
        <fullName evidence="2">N-acetylmuramoyl-L-alanine amidase</fullName>
        <ecNumber evidence="2">3.5.1.28</ecNumber>
    </recommendedName>
</protein>
<comment type="catalytic activity">
    <reaction evidence="1">
        <text>Hydrolyzes the link between N-acetylmuramoyl residues and L-amino acid residues in certain cell-wall glycopeptides.</text>
        <dbReference type="EC" id="3.5.1.28"/>
    </reaction>
</comment>
<dbReference type="Pfam" id="PF01520">
    <property type="entry name" value="Amidase_3"/>
    <property type="match status" value="1"/>
</dbReference>
<keyword evidence="6" id="KW-1185">Reference proteome</keyword>
<dbReference type="EMBL" id="BMIC01000002">
    <property type="protein sequence ID" value="GFZ84741.1"/>
    <property type="molecule type" value="Genomic_DNA"/>
</dbReference>
<evidence type="ECO:0000259" key="4">
    <source>
        <dbReference type="SMART" id="SM00646"/>
    </source>
</evidence>
<organism evidence="5 6">
    <name type="scientific">Aquaticitalea lipolytica</name>
    <dbReference type="NCBI Taxonomy" id="1247562"/>
    <lineage>
        <taxon>Bacteria</taxon>
        <taxon>Pseudomonadati</taxon>
        <taxon>Bacteroidota</taxon>
        <taxon>Flavobacteriia</taxon>
        <taxon>Flavobacteriales</taxon>
        <taxon>Flavobacteriaceae</taxon>
        <taxon>Aquaticitalea</taxon>
    </lineage>
</organism>
<proteinExistence type="predicted"/>
<dbReference type="RefSeq" id="WP_188605695.1">
    <property type="nucleotide sequence ID" value="NZ_BMIC01000002.1"/>
</dbReference>
<dbReference type="Gene3D" id="3.40.630.40">
    <property type="entry name" value="Zn-dependent exopeptidases"/>
    <property type="match status" value="1"/>
</dbReference>
<evidence type="ECO:0000256" key="3">
    <source>
        <dbReference type="ARBA" id="ARBA00022801"/>
    </source>
</evidence>
<gene>
    <name evidence="5" type="ORF">GCM10011531_14520</name>
</gene>
<dbReference type="GO" id="GO:0009253">
    <property type="term" value="P:peptidoglycan catabolic process"/>
    <property type="evidence" value="ECO:0007669"/>
    <property type="project" value="InterPro"/>
</dbReference>
<dbReference type="InterPro" id="IPR050695">
    <property type="entry name" value="N-acetylmuramoyl_amidase_3"/>
</dbReference>
<dbReference type="SMART" id="SM00646">
    <property type="entry name" value="Ami_3"/>
    <property type="match status" value="1"/>
</dbReference>
<dbReference type="PANTHER" id="PTHR30404">
    <property type="entry name" value="N-ACETYLMURAMOYL-L-ALANINE AMIDASE"/>
    <property type="match status" value="1"/>
</dbReference>
<feature type="domain" description="MurNAc-LAA" evidence="4">
    <location>
        <begin position="95"/>
        <end position="252"/>
    </location>
</feature>
<sequence length="383" mass="43128">MRTNLQSIIVFAVVIFTFSLTSGYAFQKNKDKFIVVLDAGHGGKDPGKNSKYGYKEKDIALQVVLAVGKMLEENPNIKVVYTRKTDVFVELKDRAKIANNAKADLFVSIHCNAHHTEAYGTETYVLDVGNTNRNFEVAKAENEVIFLEDDYEKHYDGFNPNSPESVIGISIQQEEFTEQSILLATLIEKNFSNKINRKSRGVKQASLWVIHQTAMPSVLIETGFVTNKEEGAYLNSSKGQDEVSTSIYDAIVSYKKVLDQNVGENIYATNDTVKTKPEKEKVDVIVEEKQTEQIYNNIVFKVQLVASSRKIDPKPNNFKGLSDISREKEGGLFKYFYGYTSDYNKIKQLQSVAQSKGYTSCFIVAYKDGKRIDLNDALKTTSN</sequence>
<evidence type="ECO:0000313" key="6">
    <source>
        <dbReference type="Proteomes" id="UP000598120"/>
    </source>
</evidence>
<evidence type="ECO:0000313" key="5">
    <source>
        <dbReference type="EMBL" id="GFZ84741.1"/>
    </source>
</evidence>
<name>A0A8J2X9V3_9FLAO</name>
<dbReference type="PANTHER" id="PTHR30404:SF0">
    <property type="entry name" value="N-ACETYLMURAMOYL-L-ALANINE AMIDASE AMIC"/>
    <property type="match status" value="1"/>
</dbReference>
<accession>A0A8J2X9V3</accession>
<dbReference type="FunFam" id="3.40.630.40:FF:000005">
    <property type="entry name" value="N-acetylmuramoyl-L-alanine amidase (AmiA)"/>
    <property type="match status" value="1"/>
</dbReference>
<dbReference type="GO" id="GO:0008745">
    <property type="term" value="F:N-acetylmuramoyl-L-alanine amidase activity"/>
    <property type="evidence" value="ECO:0007669"/>
    <property type="project" value="UniProtKB-EC"/>
</dbReference>
<dbReference type="SUPFAM" id="SSF53187">
    <property type="entry name" value="Zn-dependent exopeptidases"/>
    <property type="match status" value="1"/>
</dbReference>
<comment type="caution">
    <text evidence="5">The sequence shown here is derived from an EMBL/GenBank/DDBJ whole genome shotgun (WGS) entry which is preliminary data.</text>
</comment>
<dbReference type="EC" id="3.5.1.28" evidence="2"/>
<dbReference type="InterPro" id="IPR002508">
    <property type="entry name" value="MurNAc-LAA_cat"/>
</dbReference>
<reference evidence="5 6" key="1">
    <citation type="journal article" date="2014" name="Int. J. Syst. Evol. Microbiol.">
        <title>Complete genome sequence of Corynebacterium casei LMG S-19264T (=DSM 44701T), isolated from a smear-ripened cheese.</title>
        <authorList>
            <consortium name="US DOE Joint Genome Institute (JGI-PGF)"/>
            <person name="Walter F."/>
            <person name="Albersmeier A."/>
            <person name="Kalinowski J."/>
            <person name="Ruckert C."/>
        </authorList>
    </citation>
    <scope>NUCLEOTIDE SEQUENCE [LARGE SCALE GENOMIC DNA]</scope>
    <source>
        <strain evidence="5 6">CGMCC 1.15295</strain>
    </source>
</reference>
<dbReference type="GO" id="GO:0030288">
    <property type="term" value="C:outer membrane-bounded periplasmic space"/>
    <property type="evidence" value="ECO:0007669"/>
    <property type="project" value="TreeGrafter"/>
</dbReference>
<dbReference type="CDD" id="cd02696">
    <property type="entry name" value="MurNAc-LAA"/>
    <property type="match status" value="1"/>
</dbReference>
<evidence type="ECO:0000256" key="1">
    <source>
        <dbReference type="ARBA" id="ARBA00001561"/>
    </source>
</evidence>
<dbReference type="AlphaFoldDB" id="A0A8J2X9V3"/>
<keyword evidence="3" id="KW-0378">Hydrolase</keyword>
<dbReference type="Proteomes" id="UP000598120">
    <property type="component" value="Unassembled WGS sequence"/>
</dbReference>